<dbReference type="NCBIfam" id="TIGR00214">
    <property type="entry name" value="lipB"/>
    <property type="match status" value="1"/>
</dbReference>
<dbReference type="Pfam" id="PF21948">
    <property type="entry name" value="LplA-B_cat"/>
    <property type="match status" value="1"/>
</dbReference>
<dbReference type="HAMAP" id="MF_00013">
    <property type="entry name" value="LipB"/>
    <property type="match status" value="1"/>
</dbReference>
<dbReference type="InterPro" id="IPR020605">
    <property type="entry name" value="Octanoyltransferase_CS"/>
</dbReference>
<feature type="binding site" evidence="6 9">
    <location>
        <begin position="68"/>
        <end position="75"/>
    </location>
    <ligand>
        <name>substrate</name>
    </ligand>
</feature>
<comment type="catalytic activity">
    <reaction evidence="6 7">
        <text>octanoyl-[ACP] + L-lysyl-[protein] = N(6)-octanoyl-L-lysyl-[protein] + holo-[ACP] + H(+)</text>
        <dbReference type="Rhea" id="RHEA:17665"/>
        <dbReference type="Rhea" id="RHEA-COMP:9636"/>
        <dbReference type="Rhea" id="RHEA-COMP:9685"/>
        <dbReference type="Rhea" id="RHEA-COMP:9752"/>
        <dbReference type="Rhea" id="RHEA-COMP:9928"/>
        <dbReference type="ChEBI" id="CHEBI:15378"/>
        <dbReference type="ChEBI" id="CHEBI:29969"/>
        <dbReference type="ChEBI" id="CHEBI:64479"/>
        <dbReference type="ChEBI" id="CHEBI:78463"/>
        <dbReference type="ChEBI" id="CHEBI:78809"/>
        <dbReference type="EC" id="2.3.1.181"/>
    </reaction>
</comment>
<dbReference type="Gene3D" id="3.30.930.10">
    <property type="entry name" value="Bira Bifunctional Protein, Domain 2"/>
    <property type="match status" value="1"/>
</dbReference>
<comment type="similarity">
    <text evidence="6 7">Belongs to the LipB family.</text>
</comment>
<comment type="miscellaneous">
    <text evidence="6">In the reaction, the free carboxyl group of octanoic acid is attached via an amide linkage to the epsilon-amino group of a specific lysine residue of lipoyl domains of lipoate-dependent enzymes.</text>
</comment>
<dbReference type="GeneID" id="93427250"/>
<dbReference type="CDD" id="cd16444">
    <property type="entry name" value="LipB"/>
    <property type="match status" value="1"/>
</dbReference>
<evidence type="ECO:0000259" key="11">
    <source>
        <dbReference type="PROSITE" id="PS51733"/>
    </source>
</evidence>
<dbReference type="RefSeq" id="WP_018025943.1">
    <property type="nucleotide sequence ID" value="NZ_JRNI01000025.1"/>
</dbReference>
<sequence length="234" mass="25457">MIKIKQFEGLSAYEPIWQAMQQFTAARAADTADEIWQVEHEPVYTLGQAAKPEHILNAKQIPIVRCNRGGQVTYHGPGQVVVYPLLQLSRYQMYAKEYVACLEDAIIATLAHFGITNACRKEKAPGVYVPMAGAAADDLAKIAALGVKISNGCTYHGLAINVAMDLDPFLGINPCGYEGLRTIDMKSLGIKATVQAVSDKVVAELQHILVSKLKLSGQGAADRSEIEEIEWTVS</sequence>
<dbReference type="EMBL" id="JRNI01000025">
    <property type="protein sequence ID" value="KGF30411.1"/>
    <property type="molecule type" value="Genomic_DNA"/>
</dbReference>
<evidence type="ECO:0000256" key="4">
    <source>
        <dbReference type="ARBA" id="ARBA00023315"/>
    </source>
</evidence>
<keyword evidence="2 6" id="KW-0963">Cytoplasm</keyword>
<name>A0A095Z7U3_9BURK</name>
<dbReference type="PROSITE" id="PS01313">
    <property type="entry name" value="LIPB"/>
    <property type="match status" value="1"/>
</dbReference>
<feature type="active site" description="Acyl-thioester intermediate" evidence="6 8">
    <location>
        <position position="175"/>
    </location>
</feature>
<evidence type="ECO:0000256" key="7">
    <source>
        <dbReference type="PIRNR" id="PIRNR016262"/>
    </source>
</evidence>
<keyword evidence="3 6" id="KW-0808">Transferase</keyword>
<keyword evidence="12" id="KW-0436">Ligase</keyword>
<feature type="site" description="Lowers pKa of active site Cys" evidence="6 10">
    <location>
        <position position="141"/>
    </location>
</feature>
<comment type="pathway">
    <text evidence="1 6 7">Protein modification; protein lipoylation via endogenous pathway; protein N(6)-(lipoyl)lysine from octanoyl-[acyl-carrier-protein]: step 1/2.</text>
</comment>
<protein>
    <recommendedName>
        <fullName evidence="6 7">Octanoyltransferase</fullName>
        <ecNumber evidence="6 7">2.3.1.181</ecNumber>
    </recommendedName>
    <alternativeName>
        <fullName evidence="6">Lipoate-protein ligase B</fullName>
    </alternativeName>
    <alternativeName>
        <fullName evidence="6">Lipoyl/octanoyl transferase</fullName>
    </alternativeName>
    <alternativeName>
        <fullName evidence="6">Octanoyl-[acyl-carrier-protein]-protein N-octanoyltransferase</fullName>
    </alternativeName>
</protein>
<dbReference type="Proteomes" id="UP000029629">
    <property type="component" value="Unassembled WGS sequence"/>
</dbReference>
<dbReference type="NCBIfam" id="NF010922">
    <property type="entry name" value="PRK14342.1"/>
    <property type="match status" value="1"/>
</dbReference>
<dbReference type="OrthoDB" id="9787061at2"/>
<dbReference type="GO" id="GO:0009249">
    <property type="term" value="P:protein lipoylation"/>
    <property type="evidence" value="ECO:0007669"/>
    <property type="project" value="InterPro"/>
</dbReference>
<dbReference type="PANTHER" id="PTHR10993:SF7">
    <property type="entry name" value="LIPOYLTRANSFERASE 2, MITOCHONDRIAL-RELATED"/>
    <property type="match status" value="1"/>
</dbReference>
<dbReference type="SUPFAM" id="SSF55681">
    <property type="entry name" value="Class II aaRS and biotin synthetases"/>
    <property type="match status" value="1"/>
</dbReference>
<dbReference type="FunFam" id="3.30.930.10:FF:000020">
    <property type="entry name" value="Octanoyltransferase"/>
    <property type="match status" value="1"/>
</dbReference>
<evidence type="ECO:0000256" key="9">
    <source>
        <dbReference type="PIRSR" id="PIRSR016262-2"/>
    </source>
</evidence>
<organism evidence="12 13">
    <name type="scientific">Oligella urethralis DNF00040</name>
    <dbReference type="NCBI Taxonomy" id="1401065"/>
    <lineage>
        <taxon>Bacteria</taxon>
        <taxon>Pseudomonadati</taxon>
        <taxon>Pseudomonadota</taxon>
        <taxon>Betaproteobacteria</taxon>
        <taxon>Burkholderiales</taxon>
        <taxon>Alcaligenaceae</taxon>
        <taxon>Oligella</taxon>
    </lineage>
</organism>
<dbReference type="EC" id="2.3.1.181" evidence="6 7"/>
<accession>A0A095Z7U3</accession>
<dbReference type="InterPro" id="IPR004143">
    <property type="entry name" value="BPL_LPL_catalytic"/>
</dbReference>
<evidence type="ECO:0000256" key="8">
    <source>
        <dbReference type="PIRSR" id="PIRSR016262-1"/>
    </source>
</evidence>
<dbReference type="UniPathway" id="UPA00538">
    <property type="reaction ID" value="UER00592"/>
</dbReference>
<dbReference type="GO" id="GO:0005737">
    <property type="term" value="C:cytoplasm"/>
    <property type="evidence" value="ECO:0007669"/>
    <property type="project" value="UniProtKB-SubCell"/>
</dbReference>
<proteinExistence type="inferred from homology"/>
<dbReference type="eggNOG" id="COG0321">
    <property type="taxonomic scope" value="Bacteria"/>
</dbReference>
<evidence type="ECO:0000256" key="3">
    <source>
        <dbReference type="ARBA" id="ARBA00022679"/>
    </source>
</evidence>
<comment type="function">
    <text evidence="5 6 7">Catalyzes the transfer of endogenously produced octanoic acid from octanoyl-acyl-carrier-protein onto the lipoyl domains of lipoate-dependent enzymes. Lipoyl-ACP can also act as a substrate although octanoyl-ACP is likely to be the physiological substrate.</text>
</comment>
<dbReference type="InterPro" id="IPR045864">
    <property type="entry name" value="aa-tRNA-synth_II/BPL/LPL"/>
</dbReference>
<comment type="subcellular location">
    <subcellularLocation>
        <location evidence="6">Cytoplasm</location>
    </subcellularLocation>
</comment>
<evidence type="ECO:0000256" key="6">
    <source>
        <dbReference type="HAMAP-Rule" id="MF_00013"/>
    </source>
</evidence>
<reference evidence="12 13" key="1">
    <citation type="submission" date="2014-07" db="EMBL/GenBank/DDBJ databases">
        <authorList>
            <person name="McCorrison J."/>
            <person name="Sanka R."/>
            <person name="Torralba M."/>
            <person name="Gillis M."/>
            <person name="Haft D.H."/>
            <person name="Methe B."/>
            <person name="Sutton G."/>
            <person name="Nelson K.E."/>
        </authorList>
    </citation>
    <scope>NUCLEOTIDE SEQUENCE [LARGE SCALE GENOMIC DNA]</scope>
    <source>
        <strain evidence="12 13">DNF00040</strain>
    </source>
</reference>
<dbReference type="GO" id="GO:0016874">
    <property type="term" value="F:ligase activity"/>
    <property type="evidence" value="ECO:0007669"/>
    <property type="project" value="UniProtKB-KW"/>
</dbReference>
<evidence type="ECO:0000256" key="10">
    <source>
        <dbReference type="PIRSR" id="PIRSR016262-3"/>
    </source>
</evidence>
<evidence type="ECO:0000256" key="5">
    <source>
        <dbReference type="ARBA" id="ARBA00024732"/>
    </source>
</evidence>
<feature type="binding site" evidence="6 9">
    <location>
        <begin position="157"/>
        <end position="159"/>
    </location>
    <ligand>
        <name>substrate</name>
    </ligand>
</feature>
<keyword evidence="4 6" id="KW-0012">Acyltransferase</keyword>
<dbReference type="InterPro" id="IPR000544">
    <property type="entry name" value="Octanoyltransferase"/>
</dbReference>
<gene>
    <name evidence="6" type="primary">lipB</name>
    <name evidence="12" type="ORF">HMPREF2130_06925</name>
</gene>
<evidence type="ECO:0000313" key="12">
    <source>
        <dbReference type="EMBL" id="KGF30411.1"/>
    </source>
</evidence>
<dbReference type="PIRSF" id="PIRSF016262">
    <property type="entry name" value="LPLase"/>
    <property type="match status" value="1"/>
</dbReference>
<keyword evidence="13" id="KW-1185">Reference proteome</keyword>
<dbReference type="GO" id="GO:0033819">
    <property type="term" value="F:lipoyl(octanoyl) transferase activity"/>
    <property type="evidence" value="ECO:0007669"/>
    <property type="project" value="UniProtKB-EC"/>
</dbReference>
<evidence type="ECO:0000313" key="13">
    <source>
        <dbReference type="Proteomes" id="UP000029629"/>
    </source>
</evidence>
<feature type="domain" description="BPL/LPL catalytic" evidence="11">
    <location>
        <begin position="29"/>
        <end position="213"/>
    </location>
</feature>
<dbReference type="PANTHER" id="PTHR10993">
    <property type="entry name" value="OCTANOYLTRANSFERASE"/>
    <property type="match status" value="1"/>
</dbReference>
<comment type="caution">
    <text evidence="12">The sequence shown here is derived from an EMBL/GenBank/DDBJ whole genome shotgun (WGS) entry which is preliminary data.</text>
</comment>
<feature type="binding site" evidence="6 9">
    <location>
        <begin position="144"/>
        <end position="146"/>
    </location>
    <ligand>
        <name>substrate</name>
    </ligand>
</feature>
<dbReference type="PROSITE" id="PS51733">
    <property type="entry name" value="BPL_LPL_CATALYTIC"/>
    <property type="match status" value="1"/>
</dbReference>
<evidence type="ECO:0000256" key="1">
    <source>
        <dbReference type="ARBA" id="ARBA00004821"/>
    </source>
</evidence>
<evidence type="ECO:0000256" key="2">
    <source>
        <dbReference type="ARBA" id="ARBA00022490"/>
    </source>
</evidence>
<dbReference type="AlphaFoldDB" id="A0A095Z7U3"/>